<evidence type="ECO:0000256" key="2">
    <source>
        <dbReference type="SAM" id="Phobius"/>
    </source>
</evidence>
<sequence length="60" mass="6171">MTHPPGPPTPPDFTAPFAANGPQPDNRRTLTIALAAVVVVLALVLAAGIVFVVKARKGDI</sequence>
<protein>
    <submittedName>
        <fullName evidence="3">Uncharacterized protein</fullName>
    </submittedName>
</protein>
<feature type="compositionally biased region" description="Pro residues" evidence="1">
    <location>
        <begin position="1"/>
        <end position="13"/>
    </location>
</feature>
<dbReference type="EMBL" id="CAACYD010000006">
    <property type="protein sequence ID" value="VFA88911.1"/>
    <property type="molecule type" value="Genomic_DNA"/>
</dbReference>
<dbReference type="Proteomes" id="UP000360750">
    <property type="component" value="Unassembled WGS sequence"/>
</dbReference>
<reference evidence="3 4" key="1">
    <citation type="submission" date="2019-02" db="EMBL/GenBank/DDBJ databases">
        <authorList>
            <consortium name="Pathogen Informatics"/>
        </authorList>
    </citation>
    <scope>NUCLEOTIDE SEQUENCE [LARGE SCALE GENOMIC DNA]</scope>
    <source>
        <strain evidence="3 4">3012STDY6756503</strain>
    </source>
</reference>
<evidence type="ECO:0000256" key="1">
    <source>
        <dbReference type="SAM" id="MobiDB-lite"/>
    </source>
</evidence>
<proteinExistence type="predicted"/>
<feature type="region of interest" description="Disordered" evidence="1">
    <location>
        <begin position="1"/>
        <end position="21"/>
    </location>
</feature>
<keyword evidence="2" id="KW-0472">Membrane</keyword>
<accession>A0ABD7V3T7</accession>
<comment type="caution">
    <text evidence="3">The sequence shown here is derived from an EMBL/GenBank/DDBJ whole genome shotgun (WGS) entry which is preliminary data.</text>
</comment>
<dbReference type="RefSeq" id="WP_006900296.1">
    <property type="nucleotide sequence ID" value="NZ_CAACYD010000006.1"/>
</dbReference>
<dbReference type="GeneID" id="89846133"/>
<evidence type="ECO:0000313" key="4">
    <source>
        <dbReference type="Proteomes" id="UP000360750"/>
    </source>
</evidence>
<evidence type="ECO:0000313" key="3">
    <source>
        <dbReference type="EMBL" id="VFA88911.1"/>
    </source>
</evidence>
<organism evidence="3 4">
    <name type="scientific">Gordonia paraffinivorans</name>
    <dbReference type="NCBI Taxonomy" id="175628"/>
    <lineage>
        <taxon>Bacteria</taxon>
        <taxon>Bacillati</taxon>
        <taxon>Actinomycetota</taxon>
        <taxon>Actinomycetes</taxon>
        <taxon>Mycobacteriales</taxon>
        <taxon>Gordoniaceae</taxon>
        <taxon>Gordonia</taxon>
    </lineage>
</organism>
<feature type="transmembrane region" description="Helical" evidence="2">
    <location>
        <begin position="30"/>
        <end position="53"/>
    </location>
</feature>
<name>A0ABD7V3T7_9ACTN</name>
<keyword evidence="2" id="KW-1133">Transmembrane helix</keyword>
<keyword evidence="2" id="KW-0812">Transmembrane</keyword>
<gene>
    <name evidence="3" type="ORF">NCTC8139_02467</name>
</gene>
<dbReference type="AlphaFoldDB" id="A0ABD7V3T7"/>